<accession>A0AAV5A9U7</accession>
<dbReference type="SUPFAM" id="SSF56399">
    <property type="entry name" value="ADP-ribosylation"/>
    <property type="match status" value="1"/>
</dbReference>
<dbReference type="AlphaFoldDB" id="A0AAV5A9U7"/>
<dbReference type="Proteomes" id="UP001050691">
    <property type="component" value="Unassembled WGS sequence"/>
</dbReference>
<evidence type="ECO:0000313" key="2">
    <source>
        <dbReference type="Proteomes" id="UP001050691"/>
    </source>
</evidence>
<proteinExistence type="predicted"/>
<comment type="caution">
    <text evidence="1">The sequence shown here is derived from an EMBL/GenBank/DDBJ whole genome shotgun (WGS) entry which is preliminary data.</text>
</comment>
<evidence type="ECO:0008006" key="3">
    <source>
        <dbReference type="Google" id="ProtNLM"/>
    </source>
</evidence>
<keyword evidence="2" id="KW-1185">Reference proteome</keyword>
<dbReference type="Gene3D" id="3.90.228.10">
    <property type="match status" value="1"/>
</dbReference>
<gene>
    <name evidence="1" type="ORF">Clacol_004474</name>
</gene>
<protein>
    <recommendedName>
        <fullName evidence="3">PARP catalytic domain-containing protein</fullName>
    </recommendedName>
</protein>
<dbReference type="EMBL" id="BPWL01000005">
    <property type="protein sequence ID" value="GJJ10248.1"/>
    <property type="molecule type" value="Genomic_DNA"/>
</dbReference>
<evidence type="ECO:0000313" key="1">
    <source>
        <dbReference type="EMBL" id="GJJ10248.1"/>
    </source>
</evidence>
<reference evidence="1" key="1">
    <citation type="submission" date="2021-10" db="EMBL/GenBank/DDBJ databases">
        <title>De novo Genome Assembly of Clathrus columnatus (Basidiomycota, Fungi) Using Illumina and Nanopore Sequence Data.</title>
        <authorList>
            <person name="Ogiso-Tanaka E."/>
            <person name="Itagaki H."/>
            <person name="Hosoya T."/>
            <person name="Hosaka K."/>
        </authorList>
    </citation>
    <scope>NUCLEOTIDE SEQUENCE</scope>
    <source>
        <strain evidence="1">MO-923</strain>
    </source>
</reference>
<sequence length="229" mass="26045">MPVTLLPLKKSDTFYQSAESQFLDAWKHPDKPEPTVKRIFYVLHQSPDAQLHLHRHANYAYVAFVTLRRINPFDCDRISRHVGVDNVEMLFHGTKRSCQLWDSKNKIHPCDRADCHLCSVLKFSYNPHYSKPDNWFGVGIYSSATSSKADNWIQSTHPDTDYKVMLLNNVVVGRTKMKYRKAVGITGPPTGYDSISGATKDQGGFLNYPETVVFNADAICVNSVIVYEN</sequence>
<organism evidence="1 2">
    <name type="scientific">Clathrus columnatus</name>
    <dbReference type="NCBI Taxonomy" id="1419009"/>
    <lineage>
        <taxon>Eukaryota</taxon>
        <taxon>Fungi</taxon>
        <taxon>Dikarya</taxon>
        <taxon>Basidiomycota</taxon>
        <taxon>Agaricomycotina</taxon>
        <taxon>Agaricomycetes</taxon>
        <taxon>Phallomycetidae</taxon>
        <taxon>Phallales</taxon>
        <taxon>Clathraceae</taxon>
        <taxon>Clathrus</taxon>
    </lineage>
</organism>
<name>A0AAV5A9U7_9AGAM</name>